<dbReference type="SUPFAM" id="SSF47413">
    <property type="entry name" value="lambda repressor-like DNA-binding domains"/>
    <property type="match status" value="1"/>
</dbReference>
<evidence type="ECO:0000313" key="6">
    <source>
        <dbReference type="Proteomes" id="UP000295433"/>
    </source>
</evidence>
<proteinExistence type="predicted"/>
<dbReference type="GO" id="GO:0000976">
    <property type="term" value="F:transcription cis-regulatory region binding"/>
    <property type="evidence" value="ECO:0007669"/>
    <property type="project" value="TreeGrafter"/>
</dbReference>
<dbReference type="PANTHER" id="PTHR30146:SF98">
    <property type="entry name" value="HTH-TYPE TRANSCRIPTIONAL REGULATOR GALR"/>
    <property type="match status" value="1"/>
</dbReference>
<dbReference type="Gene3D" id="1.10.260.40">
    <property type="entry name" value="lambda repressor-like DNA-binding domains"/>
    <property type="match status" value="1"/>
</dbReference>
<dbReference type="Pfam" id="PF00356">
    <property type="entry name" value="LacI"/>
    <property type="match status" value="1"/>
</dbReference>
<keyword evidence="3" id="KW-0804">Transcription</keyword>
<keyword evidence="6" id="KW-1185">Reference proteome</keyword>
<dbReference type="Gene3D" id="3.40.50.2300">
    <property type="match status" value="2"/>
</dbReference>
<name>A0A4R3VLD8_9GAMM</name>
<dbReference type="SMART" id="SM00354">
    <property type="entry name" value="HTH_LACI"/>
    <property type="match status" value="1"/>
</dbReference>
<dbReference type="CDD" id="cd06270">
    <property type="entry name" value="PBP1_GalS-like"/>
    <property type="match status" value="1"/>
</dbReference>
<dbReference type="PROSITE" id="PS50932">
    <property type="entry name" value="HTH_LACI_2"/>
    <property type="match status" value="1"/>
</dbReference>
<dbReference type="EMBL" id="SMBY01000003">
    <property type="protein sequence ID" value="TCV07103.1"/>
    <property type="molecule type" value="Genomic_DNA"/>
</dbReference>
<dbReference type="InterPro" id="IPR028082">
    <property type="entry name" value="Peripla_BP_I"/>
</dbReference>
<dbReference type="InterPro" id="IPR046335">
    <property type="entry name" value="LacI/GalR-like_sensor"/>
</dbReference>
<dbReference type="CDD" id="cd01392">
    <property type="entry name" value="HTH_LacI"/>
    <property type="match status" value="1"/>
</dbReference>
<comment type="caution">
    <text evidence="5">The sequence shown here is derived from an EMBL/GenBank/DDBJ whole genome shotgun (WGS) entry which is preliminary data.</text>
</comment>
<dbReference type="PANTHER" id="PTHR30146">
    <property type="entry name" value="LACI-RELATED TRANSCRIPTIONAL REPRESSOR"/>
    <property type="match status" value="1"/>
</dbReference>
<gene>
    <name evidence="5" type="ORF">EDC54_103362</name>
</gene>
<evidence type="ECO:0000256" key="2">
    <source>
        <dbReference type="ARBA" id="ARBA00023125"/>
    </source>
</evidence>
<reference evidence="5 6" key="1">
    <citation type="submission" date="2019-03" db="EMBL/GenBank/DDBJ databases">
        <title>Genomic Encyclopedia of Type Strains, Phase IV (KMG-IV): sequencing the most valuable type-strain genomes for metagenomic binning, comparative biology and taxonomic classification.</title>
        <authorList>
            <person name="Goeker M."/>
        </authorList>
    </citation>
    <scope>NUCLEOTIDE SEQUENCE [LARGE SCALE GENOMIC DNA]</scope>
    <source>
        <strain evidence="5 6">DSM 16730</strain>
    </source>
</reference>
<sequence>MATIKDVARLSGFSVATVSRVINNSPKASAASRDAVHKAMAELKYHPNANARALAHQSAETMGLVVADVSDPFFGAMVKSVEQIAQATGRFLLIGNGYHNAEQERKAIEQLIRHRCAGLIVHAKMLSDDELAALMSHIPDMVLINRVLPDYETRCVALDDHYGSWLATRHLIQEGHQKMGFLCSNHPISDAADRLQGYRDALQEHNITLDERLIAWASPDEPGGESAMMELLSRGGQMTAVVCYNDAMAAGALSVLSDNSISVPQDMSVVGFDDVLIARYLRPRLTTVRYPVSTMAIQAAELAIALSHGQPLSAPTHLFSPTLVRRQSVCPPARNT</sequence>
<dbReference type="InterPro" id="IPR000843">
    <property type="entry name" value="HTH_LacI"/>
</dbReference>
<protein>
    <submittedName>
        <fullName evidence="5">LacI family transcriptional regulator</fullName>
    </submittedName>
</protein>
<dbReference type="NCBIfam" id="NF008002">
    <property type="entry name" value="PRK10727.1"/>
    <property type="match status" value="1"/>
</dbReference>
<keyword evidence="1" id="KW-0805">Transcription regulation</keyword>
<dbReference type="InterPro" id="IPR010982">
    <property type="entry name" value="Lambda_DNA-bd_dom_sf"/>
</dbReference>
<dbReference type="Proteomes" id="UP000295433">
    <property type="component" value="Unassembled WGS sequence"/>
</dbReference>
<dbReference type="GO" id="GO:0003700">
    <property type="term" value="F:DNA-binding transcription factor activity"/>
    <property type="evidence" value="ECO:0007669"/>
    <property type="project" value="TreeGrafter"/>
</dbReference>
<evidence type="ECO:0000256" key="3">
    <source>
        <dbReference type="ARBA" id="ARBA00023163"/>
    </source>
</evidence>
<feature type="domain" description="HTH lacI-type" evidence="4">
    <location>
        <begin position="2"/>
        <end position="56"/>
    </location>
</feature>
<dbReference type="AlphaFoldDB" id="A0A4R3VLD8"/>
<evidence type="ECO:0000313" key="5">
    <source>
        <dbReference type="EMBL" id="TCV07103.1"/>
    </source>
</evidence>
<evidence type="ECO:0000256" key="1">
    <source>
        <dbReference type="ARBA" id="ARBA00023015"/>
    </source>
</evidence>
<evidence type="ECO:0000259" key="4">
    <source>
        <dbReference type="PROSITE" id="PS50932"/>
    </source>
</evidence>
<keyword evidence="2" id="KW-0238">DNA-binding</keyword>
<dbReference type="SUPFAM" id="SSF53822">
    <property type="entry name" value="Periplasmic binding protein-like I"/>
    <property type="match status" value="1"/>
</dbReference>
<dbReference type="Pfam" id="PF13377">
    <property type="entry name" value="Peripla_BP_3"/>
    <property type="match status" value="1"/>
</dbReference>
<dbReference type="OrthoDB" id="9798934at2"/>
<accession>A0A4R3VLD8</accession>
<dbReference type="RefSeq" id="WP_132455082.1">
    <property type="nucleotide sequence ID" value="NZ_JAWIZJ010000003.1"/>
</dbReference>
<organism evidence="5 6">
    <name type="scientific">Samsonia erythrinae</name>
    <dbReference type="NCBI Taxonomy" id="160434"/>
    <lineage>
        <taxon>Bacteria</taxon>
        <taxon>Pseudomonadati</taxon>
        <taxon>Pseudomonadota</taxon>
        <taxon>Gammaproteobacteria</taxon>
        <taxon>Enterobacterales</taxon>
        <taxon>Pectobacteriaceae</taxon>
        <taxon>Samsonia</taxon>
    </lineage>
</organism>